<reference evidence="2" key="1">
    <citation type="journal article" date="2011" name="PLoS Genet.">
        <title>Genomic analysis of the necrotrophic fungal pathogens Sclerotinia sclerotiorum and Botrytis cinerea.</title>
        <authorList>
            <person name="Amselem J."/>
            <person name="Cuomo C.A."/>
            <person name="van Kan J.A."/>
            <person name="Viaud M."/>
            <person name="Benito E.P."/>
            <person name="Couloux A."/>
            <person name="Coutinho P.M."/>
            <person name="de Vries R.P."/>
            <person name="Dyer P.S."/>
            <person name="Fillinger S."/>
            <person name="Fournier E."/>
            <person name="Gout L."/>
            <person name="Hahn M."/>
            <person name="Kohn L."/>
            <person name="Lapalu N."/>
            <person name="Plummer K.M."/>
            <person name="Pradier J.M."/>
            <person name="Quevillon E."/>
            <person name="Sharon A."/>
            <person name="Simon A."/>
            <person name="ten Have A."/>
            <person name="Tudzynski B."/>
            <person name="Tudzynski P."/>
            <person name="Wincker P."/>
            <person name="Andrew M."/>
            <person name="Anthouard V."/>
            <person name="Beever R.E."/>
            <person name="Beffa R."/>
            <person name="Benoit I."/>
            <person name="Bouzid O."/>
            <person name="Brault B."/>
            <person name="Chen Z."/>
            <person name="Choquer M."/>
            <person name="Collemare J."/>
            <person name="Cotton P."/>
            <person name="Danchin E.G."/>
            <person name="Da Silva C."/>
            <person name="Gautier A."/>
            <person name="Giraud C."/>
            <person name="Giraud T."/>
            <person name="Gonzalez C."/>
            <person name="Grossetete S."/>
            <person name="Guldener U."/>
            <person name="Henrissat B."/>
            <person name="Howlett B.J."/>
            <person name="Kodira C."/>
            <person name="Kretschmer M."/>
            <person name="Lappartient A."/>
            <person name="Leroch M."/>
            <person name="Levis C."/>
            <person name="Mauceli E."/>
            <person name="Neuveglise C."/>
            <person name="Oeser B."/>
            <person name="Pearson M."/>
            <person name="Poulain J."/>
            <person name="Poussereau N."/>
            <person name="Quesneville H."/>
            <person name="Rascle C."/>
            <person name="Schumacher J."/>
            <person name="Segurens B."/>
            <person name="Sexton A."/>
            <person name="Silva E."/>
            <person name="Sirven C."/>
            <person name="Soanes D.M."/>
            <person name="Talbot N.J."/>
            <person name="Templeton M."/>
            <person name="Yandava C."/>
            <person name="Yarden O."/>
            <person name="Zeng Q."/>
            <person name="Rollins J.A."/>
            <person name="Lebrun M.H."/>
            <person name="Dickman M."/>
        </authorList>
    </citation>
    <scope>NUCLEOTIDE SEQUENCE [LARGE SCALE GENOMIC DNA]</scope>
    <source>
        <strain evidence="2">ATCC 18683 / 1980 / Ss-1</strain>
    </source>
</reference>
<dbReference type="GeneID" id="5484069"/>
<sequence length="65" mass="7499">MGLWVEAENERPIIDFCGSWWLPNVDVLAKYISSRCDFVDEEVEVDDHYRDDKSLLGMAPTTSFS</sequence>
<dbReference type="HOGENOM" id="CLU_2851096_0_0_1"/>
<organism evidence="1 2">
    <name type="scientific">Sclerotinia sclerotiorum (strain ATCC 18683 / 1980 / Ss-1)</name>
    <name type="common">White mold</name>
    <name type="synonym">Whetzelinia sclerotiorum</name>
    <dbReference type="NCBI Taxonomy" id="665079"/>
    <lineage>
        <taxon>Eukaryota</taxon>
        <taxon>Fungi</taxon>
        <taxon>Dikarya</taxon>
        <taxon>Ascomycota</taxon>
        <taxon>Pezizomycotina</taxon>
        <taxon>Leotiomycetes</taxon>
        <taxon>Helotiales</taxon>
        <taxon>Sclerotiniaceae</taxon>
        <taxon>Sclerotinia</taxon>
    </lineage>
</organism>
<name>A7F0P1_SCLS1</name>
<evidence type="ECO:0000313" key="1">
    <source>
        <dbReference type="EMBL" id="EDN95283.1"/>
    </source>
</evidence>
<accession>A7F0P1</accession>
<proteinExistence type="predicted"/>
<dbReference type="AlphaFoldDB" id="A7F0P1"/>
<dbReference type="KEGG" id="ssl:SS1G_11160"/>
<evidence type="ECO:0000313" key="2">
    <source>
        <dbReference type="Proteomes" id="UP000001312"/>
    </source>
</evidence>
<dbReference type="Proteomes" id="UP000001312">
    <property type="component" value="Unassembled WGS sequence"/>
</dbReference>
<protein>
    <submittedName>
        <fullName evidence="1">Uncharacterized protein</fullName>
    </submittedName>
</protein>
<keyword evidence="2" id="KW-1185">Reference proteome</keyword>
<dbReference type="RefSeq" id="XP_001587918.1">
    <property type="nucleotide sequence ID" value="XM_001587868.1"/>
</dbReference>
<dbReference type="InParanoid" id="A7F0P1"/>
<gene>
    <name evidence="1" type="ORF">SS1G_11160</name>
</gene>
<dbReference type="EMBL" id="CH476637">
    <property type="protein sequence ID" value="EDN95283.1"/>
    <property type="molecule type" value="Genomic_DNA"/>
</dbReference>